<evidence type="ECO:0000313" key="2">
    <source>
        <dbReference type="EMBL" id="MBO2448912.1"/>
    </source>
</evidence>
<sequence length="284" mass="30607">MTDDLETFVARAGGFLRADSVHNTVPLTVVEMLRATGREVYGPGAVLLGWWTSPSGDIEGTFLHTRGYPLLLSAMPEPAARDLTGVIAETEREVIGVNGTNALAATFAEEWRHRTGETATVRMRQRLYRLDKLTLPEPLPPGSGRFASSDDIDTLVTMSKAFEDDTGEQVGANPQLVGDRIGYQGYGLWENAGALVSFAGRTRVVADMARVGPVFTPREHRRHGYASAATALISQAALDAGAGNVVLFTDLANPTSNSIYQQLGYRPVSDVVQLAFVKEGDRGN</sequence>
<dbReference type="Gene3D" id="3.40.630.30">
    <property type="match status" value="1"/>
</dbReference>
<dbReference type="PROSITE" id="PS51186">
    <property type="entry name" value="GNAT"/>
    <property type="match status" value="1"/>
</dbReference>
<dbReference type="Proteomes" id="UP000669179">
    <property type="component" value="Unassembled WGS sequence"/>
</dbReference>
<reference evidence="2" key="1">
    <citation type="submission" date="2021-03" db="EMBL/GenBank/DDBJ databases">
        <authorList>
            <person name="Kanchanasin P."/>
            <person name="Saeng-In P."/>
            <person name="Phongsopitanun W."/>
            <person name="Yuki M."/>
            <person name="Kudo T."/>
            <person name="Ohkuma M."/>
            <person name="Tanasupawat S."/>
        </authorList>
    </citation>
    <scope>NUCLEOTIDE SEQUENCE</scope>
    <source>
        <strain evidence="2">GKU 128</strain>
    </source>
</reference>
<evidence type="ECO:0000259" key="1">
    <source>
        <dbReference type="PROSITE" id="PS51186"/>
    </source>
</evidence>
<dbReference type="EMBL" id="JAGEOJ010000006">
    <property type="protein sequence ID" value="MBO2448912.1"/>
    <property type="molecule type" value="Genomic_DNA"/>
</dbReference>
<gene>
    <name evidence="2" type="ORF">J4573_17550</name>
</gene>
<dbReference type="InterPro" id="IPR016181">
    <property type="entry name" value="Acyl_CoA_acyltransferase"/>
</dbReference>
<accession>A0A939T734</accession>
<name>A0A939T734_9ACTN</name>
<dbReference type="AlphaFoldDB" id="A0A939T734"/>
<organism evidence="2 3">
    <name type="scientific">Actinomadura barringtoniae</name>
    <dbReference type="NCBI Taxonomy" id="1427535"/>
    <lineage>
        <taxon>Bacteria</taxon>
        <taxon>Bacillati</taxon>
        <taxon>Actinomycetota</taxon>
        <taxon>Actinomycetes</taxon>
        <taxon>Streptosporangiales</taxon>
        <taxon>Thermomonosporaceae</taxon>
        <taxon>Actinomadura</taxon>
    </lineage>
</organism>
<dbReference type="RefSeq" id="WP_208256577.1">
    <property type="nucleotide sequence ID" value="NZ_JAGEOJ010000006.1"/>
</dbReference>
<dbReference type="SUPFAM" id="SSF55729">
    <property type="entry name" value="Acyl-CoA N-acyltransferases (Nat)"/>
    <property type="match status" value="1"/>
</dbReference>
<dbReference type="GO" id="GO:0016747">
    <property type="term" value="F:acyltransferase activity, transferring groups other than amino-acyl groups"/>
    <property type="evidence" value="ECO:0007669"/>
    <property type="project" value="InterPro"/>
</dbReference>
<feature type="domain" description="N-acetyltransferase" evidence="1">
    <location>
        <begin position="114"/>
        <end position="284"/>
    </location>
</feature>
<dbReference type="InterPro" id="IPR000182">
    <property type="entry name" value="GNAT_dom"/>
</dbReference>
<evidence type="ECO:0000313" key="3">
    <source>
        <dbReference type="Proteomes" id="UP000669179"/>
    </source>
</evidence>
<dbReference type="Pfam" id="PF00583">
    <property type="entry name" value="Acetyltransf_1"/>
    <property type="match status" value="1"/>
</dbReference>
<protein>
    <submittedName>
        <fullName evidence="2">GNAT family N-acetyltransferase</fullName>
    </submittedName>
</protein>
<keyword evidence="3" id="KW-1185">Reference proteome</keyword>
<proteinExistence type="predicted"/>
<comment type="caution">
    <text evidence="2">The sequence shown here is derived from an EMBL/GenBank/DDBJ whole genome shotgun (WGS) entry which is preliminary data.</text>
</comment>